<feature type="compositionally biased region" description="Polar residues" evidence="4">
    <location>
        <begin position="269"/>
        <end position="294"/>
    </location>
</feature>
<feature type="domain" description="EF-hand" evidence="5">
    <location>
        <begin position="444"/>
        <end position="479"/>
    </location>
</feature>
<feature type="domain" description="EF-hand" evidence="5">
    <location>
        <begin position="569"/>
        <end position="604"/>
    </location>
</feature>
<feature type="domain" description="EF-hand" evidence="5">
    <location>
        <begin position="605"/>
        <end position="640"/>
    </location>
</feature>
<feature type="compositionally biased region" description="Low complexity" evidence="4">
    <location>
        <begin position="303"/>
        <end position="324"/>
    </location>
</feature>
<dbReference type="AlphaFoldDB" id="A0A1R2BLH1"/>
<proteinExistence type="predicted"/>
<sequence>MLSIETESKLAEIFLRISESERSVEECRYYLSNMVDFDPYSAFRGVDRLGIGFFSSTELLSLLDKHRFFSSTDEIYLAIKQYDSNLDGRLSIEEFFSLVLPSTNPSLKALAMSRRGYFTPEIEYSLVRLLQAEITYHRNLESAKRTLMLRHDFTMTESFRTIDIRNLGFIDRITLLSFLQRHKNINEEDIDTIFRRLDNDGDNVLSYQEFVESIMPAQVNAFSNYRQTSPTMNYRQNNQLYREPISQLSLRRTSPLRNSSMRESFSSSNLRKSFNNTSPLRNSSTLQNQTYSKNLRSEPVLNLSPRRSSPLRSSPLRSSPIRSSQIPKATESFRESIYKTSSPLRTSNLNVSSRSFIQNPNLTSNTYQNQSIQRESSPLRTSSPLRKSFADRSGFNETGGVNSSRSRFATRPNSLEESELVNWFQEEIKISRDIERKKNELSLKHDFNLIDAFKMFDINDFGAISIGDFEDTFRYFAFNAPRDEIFLLIKHYSNMKNTRLTFADFSDIFSPKQDEYARILRNRSASSNNGYNRFKVFSRDTTELFLQTFRLIFDAESLAERVRQRLSRIPEFNLHQAFVAVDKNRNGFITIDEFQSILQNNGIFATNGDLKNLLQKYDKDKDGRVSYNEFVEEVTPKSPKRF</sequence>
<feature type="compositionally biased region" description="Polar residues" evidence="4">
    <location>
        <begin position="243"/>
        <end position="258"/>
    </location>
</feature>
<organism evidence="6 7">
    <name type="scientific">Stentor coeruleus</name>
    <dbReference type="NCBI Taxonomy" id="5963"/>
    <lineage>
        <taxon>Eukaryota</taxon>
        <taxon>Sar</taxon>
        <taxon>Alveolata</taxon>
        <taxon>Ciliophora</taxon>
        <taxon>Postciliodesmatophora</taxon>
        <taxon>Heterotrichea</taxon>
        <taxon>Heterotrichida</taxon>
        <taxon>Stentoridae</taxon>
        <taxon>Stentor</taxon>
    </lineage>
</organism>
<dbReference type="InterPro" id="IPR051581">
    <property type="entry name" value="Ca-bind"/>
</dbReference>
<keyword evidence="1" id="KW-0479">Metal-binding</keyword>
<keyword evidence="2" id="KW-0677">Repeat</keyword>
<dbReference type="InterPro" id="IPR011992">
    <property type="entry name" value="EF-hand-dom_pair"/>
</dbReference>
<name>A0A1R2BLH1_9CILI</name>
<feature type="compositionally biased region" description="Polar residues" evidence="4">
    <location>
        <begin position="357"/>
        <end position="385"/>
    </location>
</feature>
<protein>
    <recommendedName>
        <fullName evidence="5">EF-hand domain-containing protein</fullName>
    </recommendedName>
</protein>
<dbReference type="SMART" id="SM00054">
    <property type="entry name" value="EFh"/>
    <property type="match status" value="4"/>
</dbReference>
<dbReference type="PROSITE" id="PS00018">
    <property type="entry name" value="EF_HAND_1"/>
    <property type="match status" value="3"/>
</dbReference>
<dbReference type="InterPro" id="IPR018247">
    <property type="entry name" value="EF_Hand_1_Ca_BS"/>
</dbReference>
<evidence type="ECO:0000256" key="2">
    <source>
        <dbReference type="ARBA" id="ARBA00022737"/>
    </source>
</evidence>
<evidence type="ECO:0000313" key="7">
    <source>
        <dbReference type="Proteomes" id="UP000187209"/>
    </source>
</evidence>
<keyword evidence="3" id="KW-0106">Calcium</keyword>
<dbReference type="EMBL" id="MPUH01000567">
    <property type="protein sequence ID" value="OMJ77591.1"/>
    <property type="molecule type" value="Genomic_DNA"/>
</dbReference>
<gene>
    <name evidence="6" type="ORF">SteCoe_22800</name>
</gene>
<feature type="compositionally biased region" description="Polar residues" evidence="4">
    <location>
        <begin position="395"/>
        <end position="410"/>
    </location>
</feature>
<feature type="domain" description="EF-hand" evidence="5">
    <location>
        <begin position="185"/>
        <end position="220"/>
    </location>
</feature>
<dbReference type="Pfam" id="PF13499">
    <property type="entry name" value="EF-hand_7"/>
    <property type="match status" value="2"/>
</dbReference>
<accession>A0A1R2BLH1</accession>
<dbReference type="InterPro" id="IPR002048">
    <property type="entry name" value="EF_hand_dom"/>
</dbReference>
<evidence type="ECO:0000256" key="3">
    <source>
        <dbReference type="ARBA" id="ARBA00022837"/>
    </source>
</evidence>
<evidence type="ECO:0000259" key="5">
    <source>
        <dbReference type="PROSITE" id="PS50222"/>
    </source>
</evidence>
<keyword evidence="7" id="KW-1185">Reference proteome</keyword>
<dbReference type="PROSITE" id="PS50222">
    <property type="entry name" value="EF_HAND_2"/>
    <property type="match status" value="5"/>
</dbReference>
<dbReference type="PANTHER" id="PTHR34524">
    <property type="entry name" value="CALCYPHOSIN"/>
    <property type="match status" value="1"/>
</dbReference>
<dbReference type="Proteomes" id="UP000187209">
    <property type="component" value="Unassembled WGS sequence"/>
</dbReference>
<feature type="region of interest" description="Disordered" evidence="4">
    <location>
        <begin position="243"/>
        <end position="334"/>
    </location>
</feature>
<dbReference type="CDD" id="cd00051">
    <property type="entry name" value="EFh"/>
    <property type="match status" value="2"/>
</dbReference>
<evidence type="ECO:0000256" key="4">
    <source>
        <dbReference type="SAM" id="MobiDB-lite"/>
    </source>
</evidence>
<dbReference type="OrthoDB" id="26525at2759"/>
<reference evidence="6 7" key="1">
    <citation type="submission" date="2016-11" db="EMBL/GenBank/DDBJ databases">
        <title>The macronuclear genome of Stentor coeruleus: a giant cell with tiny introns.</title>
        <authorList>
            <person name="Slabodnick M."/>
            <person name="Ruby J.G."/>
            <person name="Reiff S.B."/>
            <person name="Swart E.C."/>
            <person name="Gosai S."/>
            <person name="Prabakaran S."/>
            <person name="Witkowska E."/>
            <person name="Larue G.E."/>
            <person name="Fisher S."/>
            <person name="Freeman R.M."/>
            <person name="Gunawardena J."/>
            <person name="Chu W."/>
            <person name="Stover N.A."/>
            <person name="Gregory B.D."/>
            <person name="Nowacki M."/>
            <person name="Derisi J."/>
            <person name="Roy S.W."/>
            <person name="Marshall W.F."/>
            <person name="Sood P."/>
        </authorList>
    </citation>
    <scope>NUCLEOTIDE SEQUENCE [LARGE SCALE GENOMIC DNA]</scope>
    <source>
        <strain evidence="6">WM001</strain>
    </source>
</reference>
<evidence type="ECO:0000313" key="6">
    <source>
        <dbReference type="EMBL" id="OMJ77591.1"/>
    </source>
</evidence>
<dbReference type="GO" id="GO:0005509">
    <property type="term" value="F:calcium ion binding"/>
    <property type="evidence" value="ECO:0007669"/>
    <property type="project" value="InterPro"/>
</dbReference>
<comment type="caution">
    <text evidence="6">The sequence shown here is derived from an EMBL/GenBank/DDBJ whole genome shotgun (WGS) entry which is preliminary data.</text>
</comment>
<dbReference type="SUPFAM" id="SSF47473">
    <property type="entry name" value="EF-hand"/>
    <property type="match status" value="2"/>
</dbReference>
<feature type="compositionally biased region" description="Low complexity" evidence="4">
    <location>
        <begin position="259"/>
        <end position="268"/>
    </location>
</feature>
<feature type="region of interest" description="Disordered" evidence="4">
    <location>
        <begin position="357"/>
        <end position="410"/>
    </location>
</feature>
<evidence type="ECO:0000256" key="1">
    <source>
        <dbReference type="ARBA" id="ARBA00022723"/>
    </source>
</evidence>
<dbReference type="Gene3D" id="1.10.238.10">
    <property type="entry name" value="EF-hand"/>
    <property type="match status" value="4"/>
</dbReference>
<feature type="domain" description="EF-hand" evidence="5">
    <location>
        <begin position="70"/>
        <end position="105"/>
    </location>
</feature>
<dbReference type="PANTHER" id="PTHR34524:SF6">
    <property type="entry name" value="CALCYPHOSINE LIKE"/>
    <property type="match status" value="1"/>
</dbReference>